<dbReference type="PANTHER" id="PTHR42709:SF6">
    <property type="entry name" value="UNDECAPRENYL PHOSPHATE TRANSPORTER A"/>
    <property type="match status" value="1"/>
</dbReference>
<evidence type="ECO:0000313" key="8">
    <source>
        <dbReference type="EMBL" id="KKP88073.1"/>
    </source>
</evidence>
<organism evidence="8 9">
    <name type="scientific">Berkelbacteria bacterium GW2011_GWA2_35_9</name>
    <dbReference type="NCBI Taxonomy" id="1618333"/>
    <lineage>
        <taxon>Bacteria</taxon>
        <taxon>Candidatus Berkelbacteria</taxon>
    </lineage>
</organism>
<proteinExistence type="predicted"/>
<feature type="domain" description="VTT" evidence="7">
    <location>
        <begin position="36"/>
        <end position="161"/>
    </location>
</feature>
<comment type="caution">
    <text evidence="8">The sequence shown here is derived from an EMBL/GenBank/DDBJ whole genome shotgun (WGS) entry which is preliminary data.</text>
</comment>
<dbReference type="Proteomes" id="UP000034316">
    <property type="component" value="Unassembled WGS sequence"/>
</dbReference>
<feature type="transmembrane region" description="Helical" evidence="6">
    <location>
        <begin position="20"/>
        <end position="42"/>
    </location>
</feature>
<feature type="transmembrane region" description="Helical" evidence="6">
    <location>
        <begin position="142"/>
        <end position="162"/>
    </location>
</feature>
<feature type="transmembrane region" description="Helical" evidence="6">
    <location>
        <begin position="174"/>
        <end position="194"/>
    </location>
</feature>
<keyword evidence="5 6" id="KW-0472">Membrane</keyword>
<dbReference type="Pfam" id="PF09335">
    <property type="entry name" value="VTT_dom"/>
    <property type="match status" value="1"/>
</dbReference>
<dbReference type="InterPro" id="IPR051311">
    <property type="entry name" value="DedA_domain"/>
</dbReference>
<dbReference type="STRING" id="1618333.UR93_C0023G0027"/>
<dbReference type="EMBL" id="LBRB01000023">
    <property type="protein sequence ID" value="KKP88073.1"/>
    <property type="molecule type" value="Genomic_DNA"/>
</dbReference>
<evidence type="ECO:0000259" key="7">
    <source>
        <dbReference type="Pfam" id="PF09335"/>
    </source>
</evidence>
<reference evidence="8 9" key="1">
    <citation type="journal article" date="2015" name="Nature">
        <title>rRNA introns, odd ribosomes, and small enigmatic genomes across a large radiation of phyla.</title>
        <authorList>
            <person name="Brown C.T."/>
            <person name="Hug L.A."/>
            <person name="Thomas B.C."/>
            <person name="Sharon I."/>
            <person name="Castelle C.J."/>
            <person name="Singh A."/>
            <person name="Wilkins M.J."/>
            <person name="Williams K.H."/>
            <person name="Banfield J.F."/>
        </authorList>
    </citation>
    <scope>NUCLEOTIDE SEQUENCE [LARGE SCALE GENOMIC DNA]</scope>
</reference>
<dbReference type="InterPro" id="IPR032816">
    <property type="entry name" value="VTT_dom"/>
</dbReference>
<evidence type="ECO:0000256" key="1">
    <source>
        <dbReference type="ARBA" id="ARBA00004651"/>
    </source>
</evidence>
<protein>
    <recommendedName>
        <fullName evidence="7">VTT domain-containing protein</fullName>
    </recommendedName>
</protein>
<evidence type="ECO:0000256" key="3">
    <source>
        <dbReference type="ARBA" id="ARBA00022692"/>
    </source>
</evidence>
<dbReference type="PANTHER" id="PTHR42709">
    <property type="entry name" value="ALKALINE PHOSPHATASE LIKE PROTEIN"/>
    <property type="match status" value="1"/>
</dbReference>
<dbReference type="AlphaFoldDB" id="A0A0G0D3Y6"/>
<keyword evidence="4 6" id="KW-1133">Transmembrane helix</keyword>
<keyword evidence="3 6" id="KW-0812">Transmembrane</keyword>
<evidence type="ECO:0000256" key="5">
    <source>
        <dbReference type="ARBA" id="ARBA00023136"/>
    </source>
</evidence>
<gene>
    <name evidence="8" type="ORF">UR93_C0023G0027</name>
</gene>
<dbReference type="GO" id="GO:0005886">
    <property type="term" value="C:plasma membrane"/>
    <property type="evidence" value="ECO:0007669"/>
    <property type="project" value="UniProtKB-SubCell"/>
</dbReference>
<dbReference type="PATRIC" id="fig|1618333.3.peg.578"/>
<evidence type="ECO:0000313" key="9">
    <source>
        <dbReference type="Proteomes" id="UP000034316"/>
    </source>
</evidence>
<evidence type="ECO:0000256" key="4">
    <source>
        <dbReference type="ARBA" id="ARBA00022989"/>
    </source>
</evidence>
<name>A0A0G0D3Y6_9BACT</name>
<feature type="transmembrane region" description="Helical" evidence="6">
    <location>
        <begin position="54"/>
        <end position="77"/>
    </location>
</feature>
<sequence length="200" mass="22824">MSILETISNLVIELISKFGYISEFVLMVLESMGIPIPSEVIMPFSGLLVNRGELAFWTVVLVGALANLVGSLIAYAIGYWGGRPLVENYGKYIFLKKHDLDLAHRWFEKYGKATAFFSRMLPIVRTYISFPAGFAKMPVGEFSIYTFLGSLPWCYLMTIIGVKMGDEWEKIKSYFHIIDIFIALAIVYILVRWLNKKLKK</sequence>
<comment type="subcellular location">
    <subcellularLocation>
        <location evidence="1">Cell membrane</location>
        <topology evidence="1">Multi-pass membrane protein</topology>
    </subcellularLocation>
</comment>
<evidence type="ECO:0000256" key="6">
    <source>
        <dbReference type="SAM" id="Phobius"/>
    </source>
</evidence>
<keyword evidence="2" id="KW-1003">Cell membrane</keyword>
<evidence type="ECO:0000256" key="2">
    <source>
        <dbReference type="ARBA" id="ARBA00022475"/>
    </source>
</evidence>
<accession>A0A0G0D3Y6</accession>